<comment type="caution">
    <text evidence="2">The sequence shown here is derived from an EMBL/GenBank/DDBJ whole genome shotgun (WGS) entry which is preliminary data.</text>
</comment>
<keyword evidence="3" id="KW-1185">Reference proteome</keyword>
<dbReference type="Proteomes" id="UP001152795">
    <property type="component" value="Unassembled WGS sequence"/>
</dbReference>
<dbReference type="AlphaFoldDB" id="A0A7D9HBG0"/>
<organism evidence="2 3">
    <name type="scientific">Paramuricea clavata</name>
    <name type="common">Red gorgonian</name>
    <name type="synonym">Violescent sea-whip</name>
    <dbReference type="NCBI Taxonomy" id="317549"/>
    <lineage>
        <taxon>Eukaryota</taxon>
        <taxon>Metazoa</taxon>
        <taxon>Cnidaria</taxon>
        <taxon>Anthozoa</taxon>
        <taxon>Octocorallia</taxon>
        <taxon>Malacalcyonacea</taxon>
        <taxon>Plexauridae</taxon>
        <taxon>Paramuricea</taxon>
    </lineage>
</organism>
<gene>
    <name evidence="2" type="ORF">PACLA_8A084559</name>
</gene>
<proteinExistence type="predicted"/>
<evidence type="ECO:0000256" key="1">
    <source>
        <dbReference type="SAM" id="MobiDB-lite"/>
    </source>
</evidence>
<sequence>MDAGDNTVLGVVVSQPGTDTPVEGNVVKDALHQTIQEDGQTQISNLTLGIVNVPTVSDNQRDNAISVRLTGSQRSEWTLQQDISFRNNMSEAIAQFCGQSDARLASCNLRRNQLNEINFQNIEILPHSPTQDADDSVLSFFVSLPDGATMPSDILNYIYSSSPNVISQPTVLNTTMSQNPVLTADQTENLVQLTINGLNPTQDVRLDVETTIANRLNAYCHNSGAVICLTNGTFTKNDVLVQIDPAAGNINFVVLNPQIGSSVPASSVQNAISGEFMSDLLGLAFTVPVPQENIDNAINVVLKEFQADQLSSTFEMKGNYCKFVIIGLSEMNSFGGTWQRKSRHSVSCQRTIVISVTFQSEQSMAVKTKICEAMLQESLYPPSQTHSGISPGDRMDEIESLRSAQ</sequence>
<evidence type="ECO:0000313" key="3">
    <source>
        <dbReference type="Proteomes" id="UP001152795"/>
    </source>
</evidence>
<name>A0A7D9HBG0_PARCT</name>
<reference evidence="2" key="1">
    <citation type="submission" date="2020-04" db="EMBL/GenBank/DDBJ databases">
        <authorList>
            <person name="Alioto T."/>
            <person name="Alioto T."/>
            <person name="Gomez Garrido J."/>
        </authorList>
    </citation>
    <scope>NUCLEOTIDE SEQUENCE</scope>
    <source>
        <strain evidence="2">A484AB</strain>
    </source>
</reference>
<accession>A0A7D9HBG0</accession>
<evidence type="ECO:0000313" key="2">
    <source>
        <dbReference type="EMBL" id="CAB3980486.1"/>
    </source>
</evidence>
<dbReference type="EMBL" id="CACRXK020000294">
    <property type="protein sequence ID" value="CAB3980486.1"/>
    <property type="molecule type" value="Genomic_DNA"/>
</dbReference>
<feature type="region of interest" description="Disordered" evidence="1">
    <location>
        <begin position="382"/>
        <end position="405"/>
    </location>
</feature>
<feature type="compositionally biased region" description="Basic and acidic residues" evidence="1">
    <location>
        <begin position="393"/>
        <end position="405"/>
    </location>
</feature>
<protein>
    <submittedName>
        <fullName evidence="2">Uncharacterized protein</fullName>
    </submittedName>
</protein>